<feature type="domain" description="AB hydrolase-1" evidence="1">
    <location>
        <begin position="32"/>
        <end position="271"/>
    </location>
</feature>
<organism evidence="2 3">
    <name type="scientific">Halovulum dunhuangense</name>
    <dbReference type="NCBI Taxonomy" id="1505036"/>
    <lineage>
        <taxon>Bacteria</taxon>
        <taxon>Pseudomonadati</taxon>
        <taxon>Pseudomonadota</taxon>
        <taxon>Alphaproteobacteria</taxon>
        <taxon>Rhodobacterales</taxon>
        <taxon>Paracoccaceae</taxon>
        <taxon>Halovulum</taxon>
    </lineage>
</organism>
<evidence type="ECO:0000313" key="2">
    <source>
        <dbReference type="EMBL" id="NNU80447.1"/>
    </source>
</evidence>
<dbReference type="SUPFAM" id="SSF53474">
    <property type="entry name" value="alpha/beta-Hydrolases"/>
    <property type="match status" value="1"/>
</dbReference>
<dbReference type="EMBL" id="JABFBC010000001">
    <property type="protein sequence ID" value="NNU80447.1"/>
    <property type="molecule type" value="Genomic_DNA"/>
</dbReference>
<evidence type="ECO:0000313" key="3">
    <source>
        <dbReference type="Proteomes" id="UP000572377"/>
    </source>
</evidence>
<dbReference type="Pfam" id="PF12697">
    <property type="entry name" value="Abhydrolase_6"/>
    <property type="match status" value="1"/>
</dbReference>
<dbReference type="InterPro" id="IPR000073">
    <property type="entry name" value="AB_hydrolase_1"/>
</dbReference>
<reference evidence="2 3" key="1">
    <citation type="submission" date="2020-05" db="EMBL/GenBank/DDBJ databases">
        <title>Gimesia benthica sp. nov., a novel planctomycete isolated from a deep-sea water sample of the Northwest Indian Ocean.</title>
        <authorList>
            <person name="Wang J."/>
            <person name="Ruan C."/>
            <person name="Song L."/>
            <person name="Zhu Y."/>
            <person name="Li A."/>
            <person name="Zheng X."/>
            <person name="Wang L."/>
            <person name="Lu Z."/>
            <person name="Huang Y."/>
            <person name="Du W."/>
            <person name="Zhou Y."/>
            <person name="Huang L."/>
            <person name="Dai X."/>
        </authorList>
    </citation>
    <scope>NUCLEOTIDE SEQUENCE [LARGE SCALE GENOMIC DNA]</scope>
    <source>
        <strain evidence="2 3">YYQ-30</strain>
    </source>
</reference>
<comment type="caution">
    <text evidence="2">The sequence shown here is derived from an EMBL/GenBank/DDBJ whole genome shotgun (WGS) entry which is preliminary data.</text>
</comment>
<accession>A0A849L2K2</accession>
<keyword evidence="3" id="KW-1185">Reference proteome</keyword>
<gene>
    <name evidence="2" type="ORF">HMH01_08335</name>
</gene>
<protein>
    <submittedName>
        <fullName evidence="2">Alpha/beta hydrolase</fullName>
    </submittedName>
</protein>
<evidence type="ECO:0000259" key="1">
    <source>
        <dbReference type="Pfam" id="PF12697"/>
    </source>
</evidence>
<dbReference type="AlphaFoldDB" id="A0A849L2K2"/>
<dbReference type="GO" id="GO:0016787">
    <property type="term" value="F:hydrolase activity"/>
    <property type="evidence" value="ECO:0007669"/>
    <property type="project" value="UniProtKB-KW"/>
</dbReference>
<keyword evidence="2" id="KW-0378">Hydrolase</keyword>
<dbReference type="InterPro" id="IPR029058">
    <property type="entry name" value="AB_hydrolase_fold"/>
</dbReference>
<dbReference type="Gene3D" id="3.40.50.1820">
    <property type="entry name" value="alpha/beta hydrolase"/>
    <property type="match status" value="1"/>
</dbReference>
<dbReference type="PANTHER" id="PTHR43798">
    <property type="entry name" value="MONOACYLGLYCEROL LIPASE"/>
    <property type="match status" value="1"/>
</dbReference>
<sequence>MTTDLSIPTERPVFEIEGAAVPFRSHGSGQPVLLTHGVLGDLRSLCPVASKLSHMVEAITVTLPALAADARPSRPFGTAGQRDDLIDLIRSLGRGPVHLVAWSYSAHAAIAVAIDRPDLVRSLFLYEPGFPTFVEDAAARDAVLDDMRAAFAPVEEAFARGDPEGALRLAIDAAAQASGYCDAQPDEIRAIHRDTVQTLGAIFAQTPPIPLGPQDLGRIGCPVTVARGARTRACYAIVSDAAARLVPGADHIVVPDAGHLLPEQKPARFASLVKAHLRRAGATATRPRTESGTGDAN</sequence>
<dbReference type="RefSeq" id="WP_171324221.1">
    <property type="nucleotide sequence ID" value="NZ_JABFBC010000001.1"/>
</dbReference>
<proteinExistence type="predicted"/>
<dbReference type="InterPro" id="IPR050266">
    <property type="entry name" value="AB_hydrolase_sf"/>
</dbReference>
<name>A0A849L2K2_9RHOB</name>
<dbReference type="Proteomes" id="UP000572377">
    <property type="component" value="Unassembled WGS sequence"/>
</dbReference>